<dbReference type="SMART" id="SM00458">
    <property type="entry name" value="RICIN"/>
    <property type="match status" value="1"/>
</dbReference>
<evidence type="ECO:0000259" key="3">
    <source>
        <dbReference type="SMART" id="SM00458"/>
    </source>
</evidence>
<gene>
    <name evidence="4" type="ORF">CM240_0091</name>
</gene>
<dbReference type="SUPFAM" id="SSF50370">
    <property type="entry name" value="Ricin B-like lectins"/>
    <property type="match status" value="1"/>
</dbReference>
<accession>W6SCB8</accession>
<feature type="chain" id="PRO_5004883018" evidence="2">
    <location>
        <begin position="28"/>
        <end position="481"/>
    </location>
</feature>
<dbReference type="PANTHER" id="PTHR35606">
    <property type="entry name" value="CELLULOSE-BINDING FAMILY II PROTEIN"/>
    <property type="match status" value="1"/>
</dbReference>
<dbReference type="eggNOG" id="COG2755">
    <property type="taxonomic scope" value="Bacteria"/>
</dbReference>
<organism evidence="4 5">
    <name type="scientific">Clostridium bornimense</name>
    <dbReference type="NCBI Taxonomy" id="1216932"/>
    <lineage>
        <taxon>Bacteria</taxon>
        <taxon>Bacillati</taxon>
        <taxon>Bacillota</taxon>
        <taxon>Clostridia</taxon>
        <taxon>Eubacteriales</taxon>
        <taxon>Clostridiaceae</taxon>
        <taxon>Clostridium</taxon>
    </lineage>
</organism>
<dbReference type="AlphaFoldDB" id="W6SCB8"/>
<evidence type="ECO:0000313" key="4">
    <source>
        <dbReference type="EMBL" id="CDM67270.1"/>
    </source>
</evidence>
<dbReference type="InterPro" id="IPR035992">
    <property type="entry name" value="Ricin_B-like_lectins"/>
</dbReference>
<feature type="signal peptide" evidence="2">
    <location>
        <begin position="1"/>
        <end position="27"/>
    </location>
</feature>
<dbReference type="InterPro" id="IPR000772">
    <property type="entry name" value="Ricin_B_lectin"/>
</dbReference>
<dbReference type="HOGENOM" id="CLU_567073_0_0_9"/>
<dbReference type="Pfam" id="PF14200">
    <property type="entry name" value="RicinB_lectin_2"/>
    <property type="match status" value="2"/>
</dbReference>
<protein>
    <submittedName>
        <fullName evidence="4">Dockerin type 1</fullName>
    </submittedName>
</protein>
<feature type="region of interest" description="Disordered" evidence="1">
    <location>
        <begin position="306"/>
        <end position="328"/>
    </location>
</feature>
<keyword evidence="2" id="KW-0732">Signal</keyword>
<dbReference type="STRING" id="1216932.CM240_0091"/>
<dbReference type="Proteomes" id="UP000019426">
    <property type="component" value="Chromosome M2/40_rep1"/>
</dbReference>
<dbReference type="Gene3D" id="2.80.10.50">
    <property type="match status" value="3"/>
</dbReference>
<evidence type="ECO:0000256" key="1">
    <source>
        <dbReference type="SAM" id="MobiDB-lite"/>
    </source>
</evidence>
<dbReference type="eggNOG" id="COG3266">
    <property type="taxonomic scope" value="Bacteria"/>
</dbReference>
<dbReference type="PROSITE" id="PS50231">
    <property type="entry name" value="RICIN_B_LECTIN"/>
    <property type="match status" value="1"/>
</dbReference>
<dbReference type="PATRIC" id="fig|1216932.3.peg.77"/>
<dbReference type="OrthoDB" id="4816645at2"/>
<sequence length="481" mass="54043">MDKRKLTCMVMSAIMLTSSMGTVTVSAQTETRTIAASVTKSTDITLSSMPSDYKSSIEWVWNNRMVKEGSTNRKNTIFDQIYAGNGTLNYVVRWQSNKSVTLQQRKNIAKMISNQINNWAKYLKGYDGWPYDEIDVNVVGWACADASLILDKQSDEKVYTDYINDDLSNSNSSIPSKLPVAPTELSRFDHFEDSSYSYPGGLDKRFDMYLWGTSNFEGGAGGDWGQRVSDEYILSSDANGESHIIEHEIGHGFGFPDFYEDADRPPSGFPTHTIMWAGDSTTITEWDSWLLRYTWSQLKKDTTRFPEKAVEDSTTNNNTDTSETTNTTKVTKVKDGAYYRIKNVNSGQYLDVKNGKDANKTNIQQYPGNGEDAQVFKAVSTGDGYYKLVSQVGSAKRVVDIEGKKSSNGTNVILYNDKNAKNQQFKFKHLGDGKFNIVTRASNGKSVIEVKNASKSKKANVQQWKINSNKCQQWELELVKE</sequence>
<dbReference type="RefSeq" id="WP_084485329.1">
    <property type="nucleotide sequence ID" value="NZ_HG917868.1"/>
</dbReference>
<evidence type="ECO:0000256" key="2">
    <source>
        <dbReference type="SAM" id="SignalP"/>
    </source>
</evidence>
<evidence type="ECO:0000313" key="5">
    <source>
        <dbReference type="Proteomes" id="UP000019426"/>
    </source>
</evidence>
<feature type="compositionally biased region" description="Low complexity" evidence="1">
    <location>
        <begin position="312"/>
        <end position="328"/>
    </location>
</feature>
<dbReference type="PANTHER" id="PTHR35606:SF4">
    <property type="entry name" value="CELLULOSE-BINDING FAMILY II PROTEIN"/>
    <property type="match status" value="1"/>
</dbReference>
<dbReference type="EMBL" id="HG917868">
    <property type="protein sequence ID" value="CDM67270.1"/>
    <property type="molecule type" value="Genomic_DNA"/>
</dbReference>
<dbReference type="SUPFAM" id="SSF55486">
    <property type="entry name" value="Metalloproteases ('zincins'), catalytic domain"/>
    <property type="match status" value="1"/>
</dbReference>
<name>W6SCB8_9CLOT</name>
<feature type="domain" description="Ricin B lectin" evidence="3">
    <location>
        <begin position="336"/>
        <end position="477"/>
    </location>
</feature>
<dbReference type="KEGG" id="clt:CM240_0091"/>
<reference evidence="4 5" key="1">
    <citation type="submission" date="2013-11" db="EMBL/GenBank/DDBJ databases">
        <title>Complete genome sequence of Clostridum sp. M2/40.</title>
        <authorList>
            <person name="Wibberg D."/>
            <person name="Puehler A."/>
            <person name="Schlueter A."/>
        </authorList>
    </citation>
    <scope>NUCLEOTIDE SEQUENCE [LARGE SCALE GENOMIC DNA]</scope>
    <source>
        <strain evidence="5">M2/40</strain>
    </source>
</reference>
<keyword evidence="5" id="KW-1185">Reference proteome</keyword>
<proteinExistence type="predicted"/>
<dbReference type="CDD" id="cd00161">
    <property type="entry name" value="beta-trefoil_Ricin-like"/>
    <property type="match status" value="1"/>
</dbReference>